<dbReference type="EMBL" id="QUMS01000001">
    <property type="protein sequence ID" value="REG11113.1"/>
    <property type="molecule type" value="Genomic_DNA"/>
</dbReference>
<dbReference type="CDD" id="cd07989">
    <property type="entry name" value="LPLAT_AGPAT-like"/>
    <property type="match status" value="1"/>
</dbReference>
<dbReference type="Pfam" id="PF01553">
    <property type="entry name" value="Acyltransferase"/>
    <property type="match status" value="1"/>
</dbReference>
<evidence type="ECO:0000256" key="2">
    <source>
        <dbReference type="ARBA" id="ARBA00023315"/>
    </source>
</evidence>
<organism evidence="4 5">
    <name type="scientific">Pelolinea submarina</name>
    <dbReference type="NCBI Taxonomy" id="913107"/>
    <lineage>
        <taxon>Bacteria</taxon>
        <taxon>Bacillati</taxon>
        <taxon>Chloroflexota</taxon>
        <taxon>Anaerolineae</taxon>
        <taxon>Anaerolineales</taxon>
        <taxon>Anaerolineaceae</taxon>
        <taxon>Pelolinea</taxon>
    </lineage>
</organism>
<evidence type="ECO:0000313" key="4">
    <source>
        <dbReference type="EMBL" id="REG11113.1"/>
    </source>
</evidence>
<dbReference type="Proteomes" id="UP000256388">
    <property type="component" value="Unassembled WGS sequence"/>
</dbReference>
<dbReference type="GO" id="GO:0006654">
    <property type="term" value="P:phosphatidic acid biosynthetic process"/>
    <property type="evidence" value="ECO:0007669"/>
    <property type="project" value="TreeGrafter"/>
</dbReference>
<keyword evidence="1 4" id="KW-0808">Transferase</keyword>
<evidence type="ECO:0000256" key="1">
    <source>
        <dbReference type="ARBA" id="ARBA00022679"/>
    </source>
</evidence>
<evidence type="ECO:0000259" key="3">
    <source>
        <dbReference type="SMART" id="SM00563"/>
    </source>
</evidence>
<dbReference type="OrthoDB" id="9803035at2"/>
<dbReference type="RefSeq" id="WP_158675038.1">
    <property type="nucleotide sequence ID" value="NZ_AP018437.1"/>
</dbReference>
<dbReference type="GO" id="GO:0003841">
    <property type="term" value="F:1-acylglycerol-3-phosphate O-acyltransferase activity"/>
    <property type="evidence" value="ECO:0007669"/>
    <property type="project" value="TreeGrafter"/>
</dbReference>
<comment type="caution">
    <text evidence="4">The sequence shown here is derived from an EMBL/GenBank/DDBJ whole genome shotgun (WGS) entry which is preliminary data.</text>
</comment>
<dbReference type="PANTHER" id="PTHR10434:SF11">
    <property type="entry name" value="1-ACYL-SN-GLYCEROL-3-PHOSPHATE ACYLTRANSFERASE"/>
    <property type="match status" value="1"/>
</dbReference>
<protein>
    <submittedName>
        <fullName evidence="4">1-acyl-sn-glycerol-3-phosphate acyltransferase</fullName>
    </submittedName>
</protein>
<keyword evidence="2 4" id="KW-0012">Acyltransferase</keyword>
<sequence>MKNNKNTFQFHNSLFRRFVVGFLRVFMRLFVKIEVIHPERIPAEGAIMFAANHVSGIDAILMQIAIPRPLCFMSKAELFRNPVVAWFFNQIGSFPVKRGEFDRQSILNAKGVLDEGLALMMFPEGTRTFGKGMVEARSGTAHMAMRNHCAVIPAGLSGAEDMFKHGFKRAHIQIRFGEKIEPGDQEPAGQLTIRIMKGIAALLPPELCGFYG</sequence>
<feature type="domain" description="Phospholipid/glycerol acyltransferase" evidence="3">
    <location>
        <begin position="47"/>
        <end position="159"/>
    </location>
</feature>
<gene>
    <name evidence="4" type="ORF">DFR64_0987</name>
</gene>
<reference evidence="4 5" key="1">
    <citation type="submission" date="2018-08" db="EMBL/GenBank/DDBJ databases">
        <title>Genomic Encyclopedia of Type Strains, Phase IV (KMG-IV): sequencing the most valuable type-strain genomes for metagenomic binning, comparative biology and taxonomic classification.</title>
        <authorList>
            <person name="Goeker M."/>
        </authorList>
    </citation>
    <scope>NUCLEOTIDE SEQUENCE [LARGE SCALE GENOMIC DNA]</scope>
    <source>
        <strain evidence="4 5">DSM 23923</strain>
    </source>
</reference>
<dbReference type="SUPFAM" id="SSF69593">
    <property type="entry name" value="Glycerol-3-phosphate (1)-acyltransferase"/>
    <property type="match status" value="1"/>
</dbReference>
<dbReference type="InterPro" id="IPR002123">
    <property type="entry name" value="Plipid/glycerol_acylTrfase"/>
</dbReference>
<dbReference type="PANTHER" id="PTHR10434">
    <property type="entry name" value="1-ACYL-SN-GLYCEROL-3-PHOSPHATE ACYLTRANSFERASE"/>
    <property type="match status" value="1"/>
</dbReference>
<accession>A0A347ZSN3</accession>
<proteinExistence type="predicted"/>
<name>A0A347ZSN3_9CHLR</name>
<keyword evidence="5" id="KW-1185">Reference proteome</keyword>
<evidence type="ECO:0000313" key="5">
    <source>
        <dbReference type="Proteomes" id="UP000256388"/>
    </source>
</evidence>
<dbReference type="AlphaFoldDB" id="A0A347ZSN3"/>
<dbReference type="SMART" id="SM00563">
    <property type="entry name" value="PlsC"/>
    <property type="match status" value="1"/>
</dbReference>